<dbReference type="PROSITE" id="PS50109">
    <property type="entry name" value="HIS_KIN"/>
    <property type="match status" value="1"/>
</dbReference>
<dbReference type="InterPro" id="IPR000014">
    <property type="entry name" value="PAS"/>
</dbReference>
<evidence type="ECO:0000313" key="7">
    <source>
        <dbReference type="Proteomes" id="UP000799757"/>
    </source>
</evidence>
<evidence type="ECO:0000259" key="5">
    <source>
        <dbReference type="PROSITE" id="PS50110"/>
    </source>
</evidence>
<dbReference type="Proteomes" id="UP000799757">
    <property type="component" value="Unassembled WGS sequence"/>
</dbReference>
<dbReference type="Gene3D" id="3.40.50.2300">
    <property type="match status" value="1"/>
</dbReference>
<evidence type="ECO:0000259" key="4">
    <source>
        <dbReference type="PROSITE" id="PS50109"/>
    </source>
</evidence>
<accession>A0A6A6X633</accession>
<feature type="domain" description="Histidine kinase" evidence="4">
    <location>
        <begin position="761"/>
        <end position="1034"/>
    </location>
</feature>
<dbReference type="EMBL" id="MU002012">
    <property type="protein sequence ID" value="KAF2791575.1"/>
    <property type="molecule type" value="Genomic_DNA"/>
</dbReference>
<dbReference type="InterPro" id="IPR011006">
    <property type="entry name" value="CheY-like_superfamily"/>
</dbReference>
<dbReference type="Gene3D" id="3.30.450.20">
    <property type="entry name" value="PAS domain"/>
    <property type="match status" value="2"/>
</dbReference>
<dbReference type="OrthoDB" id="60033at2759"/>
<gene>
    <name evidence="6" type="ORF">K505DRAFT_351197</name>
</gene>
<dbReference type="InterPro" id="IPR036890">
    <property type="entry name" value="HATPase_C_sf"/>
</dbReference>
<evidence type="ECO:0000256" key="2">
    <source>
        <dbReference type="PROSITE-ProRule" id="PRU00169"/>
    </source>
</evidence>
<dbReference type="CDD" id="cd00082">
    <property type="entry name" value="HisKA"/>
    <property type="match status" value="1"/>
</dbReference>
<dbReference type="PRINTS" id="PR00344">
    <property type="entry name" value="BCTRLSENSOR"/>
</dbReference>
<protein>
    <recommendedName>
        <fullName evidence="8">Aerobic respiration control sensor protein arcB</fullName>
    </recommendedName>
</protein>
<dbReference type="PANTHER" id="PTHR43719">
    <property type="entry name" value="TWO-COMPONENT HISTIDINE KINASE"/>
    <property type="match status" value="1"/>
</dbReference>
<dbReference type="Gene3D" id="1.10.287.130">
    <property type="match status" value="1"/>
</dbReference>
<dbReference type="InterPro" id="IPR005467">
    <property type="entry name" value="His_kinase_dom"/>
</dbReference>
<keyword evidence="7" id="KW-1185">Reference proteome</keyword>
<dbReference type="InterPro" id="IPR001789">
    <property type="entry name" value="Sig_transdc_resp-reg_receiver"/>
</dbReference>
<feature type="domain" description="Response regulatory" evidence="5">
    <location>
        <begin position="1112"/>
        <end position="1257"/>
    </location>
</feature>
<dbReference type="CDD" id="cd00130">
    <property type="entry name" value="PAS"/>
    <property type="match status" value="1"/>
</dbReference>
<dbReference type="AlphaFoldDB" id="A0A6A6X633"/>
<dbReference type="SMART" id="SM00388">
    <property type="entry name" value="HisKA"/>
    <property type="match status" value="1"/>
</dbReference>
<dbReference type="Pfam" id="PF00072">
    <property type="entry name" value="Response_reg"/>
    <property type="match status" value="1"/>
</dbReference>
<evidence type="ECO:0000256" key="3">
    <source>
        <dbReference type="SAM" id="MobiDB-lite"/>
    </source>
</evidence>
<dbReference type="Pfam" id="PF00512">
    <property type="entry name" value="HisKA"/>
    <property type="match status" value="1"/>
</dbReference>
<dbReference type="InterPro" id="IPR003661">
    <property type="entry name" value="HisK_dim/P_dom"/>
</dbReference>
<dbReference type="PROSITE" id="PS50110">
    <property type="entry name" value="RESPONSE_REGULATORY"/>
    <property type="match status" value="1"/>
</dbReference>
<dbReference type="PANTHER" id="PTHR43719:SF30">
    <property type="entry name" value="TWO-COMPONENT SYSTEM RESPONSE REGULATOR"/>
    <property type="match status" value="1"/>
</dbReference>
<sequence length="1271" mass="140746">MSIPHSHEPPSPSPAQRYHVDVGATQRKLSIHIVEPQQVSSRADLAAFSLLEALDCDDRPTFAIDIRDSASASASSSTSASASTSASTSPTTDSHALLDVELVYCNPALAAADGLLAKIALFPDTPQQAFLSWLLGAADENDQGRRGKTHLFEGHIWATTTLGHLKIVSGVKSTGLRENSSSSPSSIDGRERKRPRYWPQMTTPPNVPPSTPANAPAPASYDYTLHPPPPNMSPHLLYFRSIDWARTSLGPMNLWSPQLRCIVNMMLNDSYPAVLFWGQRDVAMIYNEAYIQVIGHLHPCMGASARVAAKEYWSHLQPLVDHINSTGQTLSKHDMPVFLNRPDFLEETFFSFQFIPILDSAGQVAGYYQPLVETTKNNLLERRVSSLVEIGSQTAKARDLPTYWELVMDTLRISDKDAPFALLYAAEYEAFGDISSVPSPGGAGHLEQCLLKGSIGVEPGHPIAPKAINVKDGSNVFLPYLLNSAKSREPTLVHFDQLGLPESMLSGIDWKGYGDPCRCVIICPILPTTSEQVQGFLILGVNPRRPFDDDYQQFVQVLLRLLATSLASVVLFDEEIRQKENAIGQAAHIHEQLLSELKAKEKKFQRFAERADIAIFIIDPQTRKYIYRNQRWFDIFKFDINDTDDDAGNSWARIVLAEDLAACEAMFAQLVVERTVVSTEIKTKIPWCPPSEIQDPDYKPQEHFTWILCSAYPELGPDNEIVEIVGNVTDISKQKWAERMQKLRTESALESKKHLELFIDSTSHEMRNPLSAIMQCADGILSSCCFPDGDIPLPSPTMYASFIEQTLDAAQTIAQCVQHMKRIVDDILTISKLDSGLLVITPVDAQPERVAKHAVKMFEAEAKAAGIGMRFEVEQSYRDLAVDSVSLDPTRLLQVLINLITNAIKFTRLESSRLITVSIGASVSKPASTPSGVQFIDAKLVDDDRHLKDDWKHGSTLYIQFSVKDTGRGLSEEETSNLFARFSQASPRTHINYGGSGLGLFISRRLTEMQGGAIGLVSRYKKGSTFSFFIKARRTTAANRRGGSLPSIFPEDLTHRPGIAKEIEGLIDPSRPLIPRQDLNPRLGIPAQDPGHLPPPDLEELKGKNWLPETLHILVVEDNLVNQKVLAKQLRNLGCTVSVANHGGEALEFLKTTRYWKASDSSSEDQSCTGTANGTLPIDLSLILMDWEMPVMNGLTAVDKIRELERESRLTRHIPVIGVTANVRQQQIEMAMKAGMDDVVGKPFRVAELVERMRRVLEGFGMEGGVNVYTG</sequence>
<dbReference type="SUPFAM" id="SSF55781">
    <property type="entry name" value="GAF domain-like"/>
    <property type="match status" value="1"/>
</dbReference>
<dbReference type="InterPro" id="IPR003594">
    <property type="entry name" value="HATPase_dom"/>
</dbReference>
<dbReference type="SUPFAM" id="SSF55785">
    <property type="entry name" value="PYP-like sensor domain (PAS domain)"/>
    <property type="match status" value="1"/>
</dbReference>
<dbReference type="SUPFAM" id="SSF52172">
    <property type="entry name" value="CheY-like"/>
    <property type="match status" value="1"/>
</dbReference>
<dbReference type="SMART" id="SM00387">
    <property type="entry name" value="HATPase_c"/>
    <property type="match status" value="1"/>
</dbReference>
<dbReference type="SUPFAM" id="SSF47384">
    <property type="entry name" value="Homodimeric domain of signal transducing histidine kinase"/>
    <property type="match status" value="1"/>
</dbReference>
<dbReference type="Pfam" id="PF26131">
    <property type="entry name" value="PAS-like"/>
    <property type="match status" value="1"/>
</dbReference>
<feature type="compositionally biased region" description="Polar residues" evidence="3">
    <location>
        <begin position="176"/>
        <end position="186"/>
    </location>
</feature>
<dbReference type="InterPro" id="IPR050956">
    <property type="entry name" value="2C_system_His_kinase"/>
</dbReference>
<dbReference type="SUPFAM" id="SSF55874">
    <property type="entry name" value="ATPase domain of HSP90 chaperone/DNA topoisomerase II/histidine kinase"/>
    <property type="match status" value="1"/>
</dbReference>
<evidence type="ECO:0000256" key="1">
    <source>
        <dbReference type="ARBA" id="ARBA00022553"/>
    </source>
</evidence>
<dbReference type="InterPro" id="IPR035965">
    <property type="entry name" value="PAS-like_dom_sf"/>
</dbReference>
<name>A0A6A6X633_9PLEO</name>
<dbReference type="GO" id="GO:0000155">
    <property type="term" value="F:phosphorelay sensor kinase activity"/>
    <property type="evidence" value="ECO:0007669"/>
    <property type="project" value="InterPro"/>
</dbReference>
<dbReference type="InterPro" id="IPR004358">
    <property type="entry name" value="Sig_transdc_His_kin-like_C"/>
</dbReference>
<evidence type="ECO:0000313" key="6">
    <source>
        <dbReference type="EMBL" id="KAF2791575.1"/>
    </source>
</evidence>
<keyword evidence="1 2" id="KW-0597">Phosphoprotein</keyword>
<dbReference type="Gene3D" id="3.30.565.10">
    <property type="entry name" value="Histidine kinase-like ATPase, C-terminal domain"/>
    <property type="match status" value="1"/>
</dbReference>
<reference evidence="6" key="1">
    <citation type="journal article" date="2020" name="Stud. Mycol.">
        <title>101 Dothideomycetes genomes: a test case for predicting lifestyles and emergence of pathogens.</title>
        <authorList>
            <person name="Haridas S."/>
            <person name="Albert R."/>
            <person name="Binder M."/>
            <person name="Bloem J."/>
            <person name="Labutti K."/>
            <person name="Salamov A."/>
            <person name="Andreopoulos B."/>
            <person name="Baker S."/>
            <person name="Barry K."/>
            <person name="Bills G."/>
            <person name="Bluhm B."/>
            <person name="Cannon C."/>
            <person name="Castanera R."/>
            <person name="Culley D."/>
            <person name="Daum C."/>
            <person name="Ezra D."/>
            <person name="Gonzalez J."/>
            <person name="Henrissat B."/>
            <person name="Kuo A."/>
            <person name="Liang C."/>
            <person name="Lipzen A."/>
            <person name="Lutzoni F."/>
            <person name="Magnuson J."/>
            <person name="Mondo S."/>
            <person name="Nolan M."/>
            <person name="Ohm R."/>
            <person name="Pangilinan J."/>
            <person name="Park H.-J."/>
            <person name="Ramirez L."/>
            <person name="Alfaro M."/>
            <person name="Sun H."/>
            <person name="Tritt A."/>
            <person name="Yoshinaga Y."/>
            <person name="Zwiers L.-H."/>
            <person name="Turgeon B."/>
            <person name="Goodwin S."/>
            <person name="Spatafora J."/>
            <person name="Crous P."/>
            <person name="Grigoriev I."/>
        </authorList>
    </citation>
    <scope>NUCLEOTIDE SEQUENCE</scope>
    <source>
        <strain evidence="6">CBS 109.77</strain>
    </source>
</reference>
<feature type="region of interest" description="Disordered" evidence="3">
    <location>
        <begin position="173"/>
        <end position="220"/>
    </location>
</feature>
<dbReference type="InterPro" id="IPR058846">
    <property type="entry name" value="PAS-like"/>
</dbReference>
<feature type="modified residue" description="4-aspartylphosphate" evidence="2">
    <location>
        <position position="1186"/>
    </location>
</feature>
<dbReference type="CDD" id="cd17546">
    <property type="entry name" value="REC_hyHK_CKI1_RcsC-like"/>
    <property type="match status" value="1"/>
</dbReference>
<dbReference type="InterPro" id="IPR036097">
    <property type="entry name" value="HisK_dim/P_sf"/>
</dbReference>
<proteinExistence type="predicted"/>
<evidence type="ECO:0008006" key="8">
    <source>
        <dbReference type="Google" id="ProtNLM"/>
    </source>
</evidence>
<organism evidence="6 7">
    <name type="scientific">Melanomma pulvis-pyrius CBS 109.77</name>
    <dbReference type="NCBI Taxonomy" id="1314802"/>
    <lineage>
        <taxon>Eukaryota</taxon>
        <taxon>Fungi</taxon>
        <taxon>Dikarya</taxon>
        <taxon>Ascomycota</taxon>
        <taxon>Pezizomycotina</taxon>
        <taxon>Dothideomycetes</taxon>
        <taxon>Pleosporomycetidae</taxon>
        <taxon>Pleosporales</taxon>
        <taxon>Melanommataceae</taxon>
        <taxon>Melanomma</taxon>
    </lineage>
</organism>
<dbReference type="SMART" id="SM00448">
    <property type="entry name" value="REC"/>
    <property type="match status" value="1"/>
</dbReference>
<dbReference type="Pfam" id="PF02518">
    <property type="entry name" value="HATPase_c"/>
    <property type="match status" value="1"/>
</dbReference>